<dbReference type="EMBL" id="WNWS01000510">
    <property type="protein sequence ID" value="KAE9966544.1"/>
    <property type="molecule type" value="Genomic_DNA"/>
</dbReference>
<name>A0A8H3UD62_VENIN</name>
<sequence>MQYRSIPTIGELSQSDLQRTSPLDTVAGADVTTTSALPDSTSPTNDPTQVVGDSLAQTLASKTVTPIFKANVRPFTGSLPLTMQTRGRPSVMPFPTTVIRATSARISPTTLPGIGKGSWTLAATDPSSTGTAVQARSQVQAQAQTQSLRHSQTQLQAAQVQAQVQEQAQAQPPRHSQTQLQAVQVQAQVQEQAQAQATLADVSPSGTDIFVPIATDPAPYMVGPKDGHPVPRTGIAANVVKPISTNKFYANLFLGNQTESVWTHPYSIRWAKGIDEIKSWGIAIAHIERSQVAYGPGNPAQYYVNPVGIDSLVFSATEFGSNTVLTTDSHEAFSVNANLAPSAGAAPILTMPLVQGMGFVTAIYTSGTPMIQSGVFFKELSPLSVSNGISKTTATLQDGTQWVIYVIPSDSKSSPKVVLDDSDTIQISSGFSGIIQVAKLTGGDSAGVYDSSAGAYAVAGAVSGTILSQYATSVTGTETASYSLSWTKHGDTSKTLIMFALPHHVQSLDPATTSLKTDITLQTTTKGIATGLLADRWTMIEQLASNMTFAPYSASSGTVTKLPAAAVSLIAQTAAEELGEDISSQTSLDTMYFSGKALAKFAEIIYAANDLADSPGIAAAGLVKLEAAFDVFVQNHQKNKLVYDTVWKGAVSIAGYSDIGADFGGTAYNDHHFHYGYFVYTAAVIGYFDPDWLKNNQNFAWVNMLVRDFANSATDDHYYPFSRNFDWYHGHSWAKGLFESGAGKDQESTSEDAFASYAIKMWGRVSGNANMEARGNLMLAVQARTFQNYFLMEPTNKNQPANFIDNKATGILFEGKVDHTTYFGTKPEYVEGIHMLPLNPSSALTRKSTFVQSEWTKYFDNNRVDAVTDGWRGVLMANLALIDAKASWNFFANDGFDPAHLDGGASRTWYLVLAAGLGGAA</sequence>
<evidence type="ECO:0000259" key="11">
    <source>
        <dbReference type="Pfam" id="PF17652"/>
    </source>
</evidence>
<accession>A0A8H3UD62</accession>
<dbReference type="Gene3D" id="2.70.98.30">
    <property type="entry name" value="Golgi alpha-mannosidase II, domain 4"/>
    <property type="match status" value="1"/>
</dbReference>
<evidence type="ECO:0000256" key="2">
    <source>
        <dbReference type="ARBA" id="ARBA00010730"/>
    </source>
</evidence>
<dbReference type="Gene3D" id="1.20.5.420">
    <property type="entry name" value="Immunoglobulin FC, subunit C"/>
    <property type="match status" value="1"/>
</dbReference>
<dbReference type="InterPro" id="IPR040720">
    <property type="entry name" value="GH81_C"/>
</dbReference>
<evidence type="ECO:0000256" key="4">
    <source>
        <dbReference type="ARBA" id="ARBA00022801"/>
    </source>
</evidence>
<evidence type="ECO:0000256" key="1">
    <source>
        <dbReference type="ARBA" id="ARBA00000382"/>
    </source>
</evidence>
<feature type="region of interest" description="Disordered" evidence="9">
    <location>
        <begin position="1"/>
        <end position="22"/>
    </location>
</feature>
<protein>
    <recommendedName>
        <fullName evidence="3">glucan endo-1,3-beta-D-glucosidase</fullName>
        <ecNumber evidence="3">3.2.1.39</ecNumber>
    </recommendedName>
</protein>
<evidence type="ECO:0000313" key="12">
    <source>
        <dbReference type="EMBL" id="KAE9966544.1"/>
    </source>
</evidence>
<dbReference type="Pfam" id="PF03639">
    <property type="entry name" value="Glyco_hydro_81"/>
    <property type="match status" value="1"/>
</dbReference>
<keyword evidence="7" id="KW-0961">Cell wall biogenesis/degradation</keyword>
<dbReference type="GO" id="GO:0071555">
    <property type="term" value="P:cell wall organization"/>
    <property type="evidence" value="ECO:0007669"/>
    <property type="project" value="UniProtKB-KW"/>
</dbReference>
<feature type="domain" description="Glycosyl hydrolase family 81 N-terminal" evidence="10">
    <location>
        <begin position="228"/>
        <end position="553"/>
    </location>
</feature>
<evidence type="ECO:0000256" key="5">
    <source>
        <dbReference type="ARBA" id="ARBA00023277"/>
    </source>
</evidence>
<dbReference type="PROSITE" id="PS52008">
    <property type="entry name" value="GH81"/>
    <property type="match status" value="1"/>
</dbReference>
<dbReference type="EC" id="3.2.1.39" evidence="3"/>
<evidence type="ECO:0000256" key="3">
    <source>
        <dbReference type="ARBA" id="ARBA00012780"/>
    </source>
</evidence>
<dbReference type="FunFam" id="2.70.98.30:FF:000006">
    <property type="entry name" value="Endo-1,3-beta-glucanase Engl1"/>
    <property type="match status" value="1"/>
</dbReference>
<proteinExistence type="inferred from homology"/>
<dbReference type="PANTHER" id="PTHR31983:SF0">
    <property type="entry name" value="GLUCAN ENDO-1,3-BETA-D-GLUCOSIDASE 2"/>
    <property type="match status" value="1"/>
</dbReference>
<dbReference type="GO" id="GO:0052861">
    <property type="term" value="F:endo-1,3(4)-beta-glucanase activity"/>
    <property type="evidence" value="ECO:0007669"/>
    <property type="project" value="InterPro"/>
</dbReference>
<organism evidence="12 13">
    <name type="scientific">Venturia inaequalis</name>
    <name type="common">Apple scab fungus</name>
    <dbReference type="NCBI Taxonomy" id="5025"/>
    <lineage>
        <taxon>Eukaryota</taxon>
        <taxon>Fungi</taxon>
        <taxon>Dikarya</taxon>
        <taxon>Ascomycota</taxon>
        <taxon>Pezizomycotina</taxon>
        <taxon>Dothideomycetes</taxon>
        <taxon>Pleosporomycetidae</taxon>
        <taxon>Venturiales</taxon>
        <taxon>Venturiaceae</taxon>
        <taxon>Venturia</taxon>
    </lineage>
</organism>
<evidence type="ECO:0000313" key="13">
    <source>
        <dbReference type="Proteomes" id="UP000447873"/>
    </source>
</evidence>
<dbReference type="AlphaFoldDB" id="A0A8H3UD62"/>
<comment type="catalytic activity">
    <reaction evidence="1">
        <text>Hydrolysis of (1-&gt;3)-beta-D-glucosidic linkages in (1-&gt;3)-beta-D-glucans.</text>
        <dbReference type="EC" id="3.2.1.39"/>
    </reaction>
</comment>
<evidence type="ECO:0000256" key="9">
    <source>
        <dbReference type="SAM" id="MobiDB-lite"/>
    </source>
</evidence>
<evidence type="ECO:0000256" key="8">
    <source>
        <dbReference type="ARBA" id="ARBA00023326"/>
    </source>
</evidence>
<feature type="domain" description="Glycosyl hydrolase family 81 C-terminal" evidence="11">
    <location>
        <begin position="564"/>
        <end position="911"/>
    </location>
</feature>
<gene>
    <name evidence="12" type="ORF">EG328_008872</name>
</gene>
<keyword evidence="8" id="KW-0624">Polysaccharide degradation</keyword>
<dbReference type="Pfam" id="PF17652">
    <property type="entry name" value="Glyco_hydro81C"/>
    <property type="match status" value="1"/>
</dbReference>
<comment type="similarity">
    <text evidence="2">Belongs to the glycosyl hydrolase 81 family.</text>
</comment>
<dbReference type="PANTHER" id="PTHR31983">
    <property type="entry name" value="ENDO-1,3(4)-BETA-GLUCANASE 1"/>
    <property type="match status" value="1"/>
</dbReference>
<dbReference type="GO" id="GO:0009986">
    <property type="term" value="C:cell surface"/>
    <property type="evidence" value="ECO:0007669"/>
    <property type="project" value="TreeGrafter"/>
</dbReference>
<feature type="compositionally biased region" description="Polar residues" evidence="9">
    <location>
        <begin position="11"/>
        <end position="22"/>
    </location>
</feature>
<reference evidence="12 13" key="1">
    <citation type="submission" date="2018-12" db="EMBL/GenBank/DDBJ databases">
        <title>Venturia inaequalis Genome Resource.</title>
        <authorList>
            <person name="Lichtner F.J."/>
        </authorList>
    </citation>
    <scope>NUCLEOTIDE SEQUENCE [LARGE SCALE GENOMIC DNA]</scope>
    <source>
        <strain evidence="12 13">120213</strain>
    </source>
</reference>
<evidence type="ECO:0000256" key="6">
    <source>
        <dbReference type="ARBA" id="ARBA00023295"/>
    </source>
</evidence>
<keyword evidence="5" id="KW-0119">Carbohydrate metabolism</keyword>
<dbReference type="Gene3D" id="1.10.287.1170">
    <property type="entry name" value="glycoside hydrolase family 81 endo-[beta] glucanase"/>
    <property type="match status" value="1"/>
</dbReference>
<evidence type="ECO:0000259" key="10">
    <source>
        <dbReference type="Pfam" id="PF03639"/>
    </source>
</evidence>
<dbReference type="InterPro" id="IPR040451">
    <property type="entry name" value="GH81_N"/>
</dbReference>
<comment type="caution">
    <text evidence="12">The sequence shown here is derived from an EMBL/GenBank/DDBJ whole genome shotgun (WGS) entry which is preliminary data.</text>
</comment>
<keyword evidence="4" id="KW-0378">Hydrolase</keyword>
<evidence type="ECO:0000256" key="7">
    <source>
        <dbReference type="ARBA" id="ARBA00023316"/>
    </source>
</evidence>
<dbReference type="InterPro" id="IPR005200">
    <property type="entry name" value="Endo-beta-glucanase"/>
</dbReference>
<dbReference type="Proteomes" id="UP000447873">
    <property type="component" value="Unassembled WGS sequence"/>
</dbReference>
<dbReference type="GO" id="GO:0042973">
    <property type="term" value="F:glucan endo-1,3-beta-D-glucosidase activity"/>
    <property type="evidence" value="ECO:0007669"/>
    <property type="project" value="UniProtKB-EC"/>
</dbReference>
<dbReference type="GO" id="GO:0000272">
    <property type="term" value="P:polysaccharide catabolic process"/>
    <property type="evidence" value="ECO:0007669"/>
    <property type="project" value="UniProtKB-KW"/>
</dbReference>
<keyword evidence="6" id="KW-0326">Glycosidase</keyword>